<protein>
    <submittedName>
        <fullName evidence="1">Kdo domain containing protein</fullName>
    </submittedName>
</protein>
<dbReference type="RefSeq" id="WP_379862381.1">
    <property type="nucleotide sequence ID" value="NZ_JBHMFC010000104.1"/>
</dbReference>
<name>A0ABV5FGD1_9FLAO</name>
<sequence>MSEKFIISSAYSSRKAAVKAAIIEFNEHTEILGAAERNVIKIADIKGEKQTIKSFKTPNILNQIIYKFFRKSKAQRSYEYAQKLLTLGINTPFPVAYQLNSTPLLFKKSYYVSKLIDYDLTYRELTKDLEIVDHEAILRAFTRFTYSLHKNNVNFLDHSPGNTLIVREKGGYEFYLVDLNRMEFGAMDFETRIKNFSKLTIHKDMIKIMSNEYAKCSGENEHKIFELMWFFTVQFQNKFYRKNRIKKRLFFWKKKYKSRLTKSPIE</sequence>
<evidence type="ECO:0000313" key="2">
    <source>
        <dbReference type="Proteomes" id="UP001589585"/>
    </source>
</evidence>
<dbReference type="Proteomes" id="UP001589585">
    <property type="component" value="Unassembled WGS sequence"/>
</dbReference>
<accession>A0ABV5FGD1</accession>
<comment type="caution">
    <text evidence="1">The sequence shown here is derived from an EMBL/GenBank/DDBJ whole genome shotgun (WGS) entry which is preliminary data.</text>
</comment>
<organism evidence="1 2">
    <name type="scientific">Mariniflexile ostreae</name>
    <dbReference type="NCBI Taxonomy" id="1520892"/>
    <lineage>
        <taxon>Bacteria</taxon>
        <taxon>Pseudomonadati</taxon>
        <taxon>Bacteroidota</taxon>
        <taxon>Flavobacteriia</taxon>
        <taxon>Flavobacteriales</taxon>
        <taxon>Flavobacteriaceae</taxon>
        <taxon>Mariniflexile</taxon>
    </lineage>
</organism>
<gene>
    <name evidence="1" type="ORF">ACFFU9_15420</name>
</gene>
<reference evidence="1 2" key="1">
    <citation type="submission" date="2024-09" db="EMBL/GenBank/DDBJ databases">
        <authorList>
            <person name="Sun Q."/>
            <person name="Mori K."/>
        </authorList>
    </citation>
    <scope>NUCLEOTIDE SEQUENCE [LARGE SCALE GENOMIC DNA]</scope>
    <source>
        <strain evidence="1 2">CECT 8622</strain>
    </source>
</reference>
<dbReference type="EMBL" id="JBHMFC010000104">
    <property type="protein sequence ID" value="MFB9058133.1"/>
    <property type="molecule type" value="Genomic_DNA"/>
</dbReference>
<proteinExistence type="predicted"/>
<keyword evidence="2" id="KW-1185">Reference proteome</keyword>
<evidence type="ECO:0000313" key="1">
    <source>
        <dbReference type="EMBL" id="MFB9058133.1"/>
    </source>
</evidence>